<dbReference type="PANTHER" id="PTHR11496:SF102">
    <property type="entry name" value="ALCOHOL DEHYDROGENASE 4"/>
    <property type="match status" value="1"/>
</dbReference>
<evidence type="ECO:0000259" key="4">
    <source>
        <dbReference type="Pfam" id="PF00465"/>
    </source>
</evidence>
<evidence type="ECO:0000256" key="2">
    <source>
        <dbReference type="ARBA" id="ARBA00023002"/>
    </source>
</evidence>
<keyword evidence="3" id="KW-0520">NAD</keyword>
<dbReference type="InterPro" id="IPR056798">
    <property type="entry name" value="ADH_Fe_C"/>
</dbReference>
<dbReference type="RefSeq" id="WP_213104260.1">
    <property type="nucleotide sequence ID" value="NZ_JAGYPM010000006.1"/>
</dbReference>
<dbReference type="InterPro" id="IPR018211">
    <property type="entry name" value="ADH_Fe_CS"/>
</dbReference>
<dbReference type="EMBL" id="JAGYPM010000006">
    <property type="protein sequence ID" value="MBS4192813.1"/>
    <property type="molecule type" value="Genomic_DNA"/>
</dbReference>
<dbReference type="Gene3D" id="1.20.1090.10">
    <property type="entry name" value="Dehydroquinate synthase-like - alpha domain"/>
    <property type="match status" value="1"/>
</dbReference>
<dbReference type="Gene3D" id="3.40.50.1970">
    <property type="match status" value="1"/>
</dbReference>
<keyword evidence="7" id="KW-1185">Reference proteome</keyword>
<keyword evidence="2" id="KW-0560">Oxidoreductase</keyword>
<reference evidence="6 7" key="1">
    <citation type="submission" date="2021-05" db="EMBL/GenBank/DDBJ databases">
        <title>Novel Bacillus species.</title>
        <authorList>
            <person name="Liu G."/>
        </authorList>
    </citation>
    <scope>NUCLEOTIDE SEQUENCE [LARGE SCALE GENOMIC DNA]</scope>
    <source>
        <strain evidence="6 7">FJAT-49705</strain>
    </source>
</reference>
<comment type="similarity">
    <text evidence="1">Belongs to the iron-containing alcohol dehydrogenase family.</text>
</comment>
<proteinExistence type="inferred from homology"/>
<evidence type="ECO:0000256" key="1">
    <source>
        <dbReference type="ARBA" id="ARBA00007358"/>
    </source>
</evidence>
<protein>
    <submittedName>
        <fullName evidence="6">Iron-containing alcohol dehydrogenase</fullName>
    </submittedName>
</protein>
<dbReference type="CDD" id="cd14863">
    <property type="entry name" value="Fe-ADH-like"/>
    <property type="match status" value="1"/>
</dbReference>
<evidence type="ECO:0000259" key="5">
    <source>
        <dbReference type="Pfam" id="PF25137"/>
    </source>
</evidence>
<dbReference type="Pfam" id="PF00465">
    <property type="entry name" value="Fe-ADH"/>
    <property type="match status" value="1"/>
</dbReference>
<dbReference type="PROSITE" id="PS00913">
    <property type="entry name" value="ADH_IRON_1"/>
    <property type="match status" value="1"/>
</dbReference>
<comment type="caution">
    <text evidence="6">The sequence shown here is derived from an EMBL/GenBank/DDBJ whole genome shotgun (WGS) entry which is preliminary data.</text>
</comment>
<evidence type="ECO:0000256" key="3">
    <source>
        <dbReference type="ARBA" id="ARBA00023027"/>
    </source>
</evidence>
<gene>
    <name evidence="6" type="ORF">KHA94_22025</name>
</gene>
<dbReference type="SUPFAM" id="SSF56796">
    <property type="entry name" value="Dehydroquinate synthase-like"/>
    <property type="match status" value="1"/>
</dbReference>
<dbReference type="Pfam" id="PF25137">
    <property type="entry name" value="ADH_Fe_C"/>
    <property type="match status" value="1"/>
</dbReference>
<evidence type="ECO:0000313" key="7">
    <source>
        <dbReference type="Proteomes" id="UP000681027"/>
    </source>
</evidence>
<feature type="domain" description="Fe-containing alcohol dehydrogenase-like C-terminal" evidence="5">
    <location>
        <begin position="202"/>
        <end position="371"/>
    </location>
</feature>
<organism evidence="6 7">
    <name type="scientific">Cytobacillus citreus</name>
    <dbReference type="NCBI Taxonomy" id="2833586"/>
    <lineage>
        <taxon>Bacteria</taxon>
        <taxon>Bacillati</taxon>
        <taxon>Bacillota</taxon>
        <taxon>Bacilli</taxon>
        <taxon>Bacillales</taxon>
        <taxon>Bacillaceae</taxon>
        <taxon>Cytobacillus</taxon>
    </lineage>
</organism>
<dbReference type="InterPro" id="IPR039697">
    <property type="entry name" value="Alcohol_dehydrogenase_Fe"/>
</dbReference>
<sequence>MEMISTFSEFHLRTSISSGVVSRSLLPQMIQGLGGKRAILFTDKGLIQAGVAAQIIDLFKGIQENVELVGVFDEIEQDAKAENVTKAVRFFKEHQADSLIALGGGSVLDAVKGIKWMLHKGYADTEEALHISIREFPPVAQPMGIPHVAIPTTAGTGAEVSPMAVIYNEKLCLKVVLRTPFLNADMAILDPELTVGLPPRITAFTGFDALTHAIEGYFSTTATPFTDSYALYSAQLIVENLPIAVKEGSNLEARANMLMASAMAITAFGFGNNGVPVHNMAHVFGAKFRIPHGLANSVLLPNMMAALPSLYLPKIKRFADALGIVDPSSDPQECLGEVIGFIRELRQQIGLPETFAEFKLDSDLLQSIVAEVQGDPASARFLIPADVITKVTDEISGLASGKKANL</sequence>
<name>A0ABS5P098_9BACI</name>
<evidence type="ECO:0000313" key="6">
    <source>
        <dbReference type="EMBL" id="MBS4192813.1"/>
    </source>
</evidence>
<dbReference type="InterPro" id="IPR001670">
    <property type="entry name" value="ADH_Fe/GldA"/>
</dbReference>
<accession>A0ABS5P098</accession>
<dbReference type="Proteomes" id="UP000681027">
    <property type="component" value="Unassembled WGS sequence"/>
</dbReference>
<dbReference type="PANTHER" id="PTHR11496">
    <property type="entry name" value="ALCOHOL DEHYDROGENASE"/>
    <property type="match status" value="1"/>
</dbReference>
<feature type="domain" description="Alcohol dehydrogenase iron-type/glycerol dehydrogenase GldA" evidence="4">
    <location>
        <begin position="17"/>
        <end position="191"/>
    </location>
</feature>